<feature type="coiled-coil region" evidence="1">
    <location>
        <begin position="174"/>
        <end position="222"/>
    </location>
</feature>
<dbReference type="AlphaFoldDB" id="A0A422NS45"/>
<keyword evidence="3" id="KW-1133">Transmembrane helix</keyword>
<evidence type="ECO:0000256" key="4">
    <source>
        <dbReference type="SAM" id="SignalP"/>
    </source>
</evidence>
<evidence type="ECO:0000256" key="1">
    <source>
        <dbReference type="SAM" id="Coils"/>
    </source>
</evidence>
<feature type="chain" id="PRO_5019155625" evidence="4">
    <location>
        <begin position="24"/>
        <end position="263"/>
    </location>
</feature>
<proteinExistence type="predicted"/>
<feature type="compositionally biased region" description="Basic and acidic residues" evidence="2">
    <location>
        <begin position="129"/>
        <end position="139"/>
    </location>
</feature>
<keyword evidence="3" id="KW-0472">Membrane</keyword>
<keyword evidence="6" id="KW-1185">Reference proteome</keyword>
<evidence type="ECO:0000313" key="6">
    <source>
        <dbReference type="Proteomes" id="UP000284403"/>
    </source>
</evidence>
<accession>A0A422NS45</accession>
<feature type="signal peptide" evidence="4">
    <location>
        <begin position="1"/>
        <end position="23"/>
    </location>
</feature>
<keyword evidence="1" id="KW-0175">Coiled coil</keyword>
<reference evidence="5 6" key="1">
    <citation type="journal article" date="2018" name="BMC Genomics">
        <title>Genomic comparison of Trypanosoma conorhini and Trypanosoma rangeli to Trypanosoma cruzi strains of high and low virulence.</title>
        <authorList>
            <person name="Bradwell K.R."/>
            <person name="Koparde V.N."/>
            <person name="Matveyev A.V."/>
            <person name="Serrano M.G."/>
            <person name="Alves J.M."/>
            <person name="Parikh H."/>
            <person name="Huang B."/>
            <person name="Lee V."/>
            <person name="Espinosa-Alvarez O."/>
            <person name="Ortiz P.A."/>
            <person name="Costa-Martins A.G."/>
            <person name="Teixeira M.M."/>
            <person name="Buck G.A."/>
        </authorList>
    </citation>
    <scope>NUCLEOTIDE SEQUENCE [LARGE SCALE GENOMIC DNA]</scope>
    <source>
        <strain evidence="5 6">025E</strain>
    </source>
</reference>
<evidence type="ECO:0000313" key="5">
    <source>
        <dbReference type="EMBL" id="RNF08312.1"/>
    </source>
</evidence>
<comment type="caution">
    <text evidence="5">The sequence shown here is derived from an EMBL/GenBank/DDBJ whole genome shotgun (WGS) entry which is preliminary data.</text>
</comment>
<evidence type="ECO:0000256" key="3">
    <source>
        <dbReference type="SAM" id="Phobius"/>
    </source>
</evidence>
<feature type="region of interest" description="Disordered" evidence="2">
    <location>
        <begin position="124"/>
        <end position="144"/>
    </location>
</feature>
<keyword evidence="4" id="KW-0732">Signal</keyword>
<protein>
    <submittedName>
        <fullName evidence="5">Putative per-hexamer repeat protein 5</fullName>
    </submittedName>
</protein>
<sequence>MSLHIVWPLVAALASSSAWTSYASPSPTLDVESTLSREETSASSAFRTVSGISESLLPPTPSETGTVTLSYEQTAQVDPCTGGHCSNSTAVVAGVCSGIAVAFLLLLSTLIVIYCRRKKRGARLAAESNSHEGRTRRVGNEFNPLHGENKEVAIRTSTASNCESSTPRVGGWSVTEEEAVRRERELQKQALQRERELQKQALQREREQAEQAWRRKKELEARQSINMHQRRNLAPDAALRLHALRHRETADAVFGPFLDSDCD</sequence>
<dbReference type="RefSeq" id="XP_029225827.1">
    <property type="nucleotide sequence ID" value="XM_029374062.1"/>
</dbReference>
<gene>
    <name evidence="5" type="ORF">Tco025E_07195</name>
</gene>
<dbReference type="Proteomes" id="UP000284403">
    <property type="component" value="Unassembled WGS sequence"/>
</dbReference>
<evidence type="ECO:0000256" key="2">
    <source>
        <dbReference type="SAM" id="MobiDB-lite"/>
    </source>
</evidence>
<name>A0A422NS45_9TRYP</name>
<keyword evidence="3" id="KW-0812">Transmembrane</keyword>
<dbReference type="EMBL" id="MKKU01000540">
    <property type="protein sequence ID" value="RNF08312.1"/>
    <property type="molecule type" value="Genomic_DNA"/>
</dbReference>
<dbReference type="GeneID" id="40320806"/>
<feature type="transmembrane region" description="Helical" evidence="3">
    <location>
        <begin position="91"/>
        <end position="114"/>
    </location>
</feature>
<organism evidence="5 6">
    <name type="scientific">Trypanosoma conorhini</name>
    <dbReference type="NCBI Taxonomy" id="83891"/>
    <lineage>
        <taxon>Eukaryota</taxon>
        <taxon>Discoba</taxon>
        <taxon>Euglenozoa</taxon>
        <taxon>Kinetoplastea</taxon>
        <taxon>Metakinetoplastina</taxon>
        <taxon>Trypanosomatida</taxon>
        <taxon>Trypanosomatidae</taxon>
        <taxon>Trypanosoma</taxon>
    </lineage>
</organism>